<evidence type="ECO:0000259" key="1">
    <source>
        <dbReference type="Pfam" id="PF01370"/>
    </source>
</evidence>
<evidence type="ECO:0000313" key="3">
    <source>
        <dbReference type="Proteomes" id="UP001162740"/>
    </source>
</evidence>
<dbReference type="InterPro" id="IPR051783">
    <property type="entry name" value="NAD(P)-dependent_oxidoreduct"/>
</dbReference>
<dbReference type="AlphaFoldDB" id="A0AA47A9H0"/>
<gene>
    <name evidence="2" type="ORF">KUM34_013775</name>
</gene>
<protein>
    <submittedName>
        <fullName evidence="2">NAD(P)-dependent oxidoreductase</fullName>
    </submittedName>
</protein>
<dbReference type="PANTHER" id="PTHR48079">
    <property type="entry name" value="PROTEIN YEEZ"/>
    <property type="match status" value="1"/>
</dbReference>
<dbReference type="GO" id="GO:0005737">
    <property type="term" value="C:cytoplasm"/>
    <property type="evidence" value="ECO:0007669"/>
    <property type="project" value="TreeGrafter"/>
</dbReference>
<name>A0AA47A9H0_RHORH</name>
<reference evidence="2 3" key="1">
    <citation type="journal article" date="2021" name="Front. Microbiol.">
        <title>Bacterial Transformation of Aromatic Monomers in Softwood Black Liquor.</title>
        <authorList>
            <person name="Navas L.E."/>
            <person name="Dexter G."/>
            <person name="Liu J."/>
            <person name="Levy-Booth D."/>
            <person name="Cho M."/>
            <person name="Jang S.K."/>
            <person name="Mansfield S.D."/>
            <person name="Renneckar S."/>
            <person name="Mohn W.W."/>
            <person name="Eltis L.D."/>
        </authorList>
    </citation>
    <scope>NUCLEOTIDE SEQUENCE [LARGE SCALE GENOMIC DNA]</scope>
    <source>
        <strain evidence="2 3">GD02</strain>
    </source>
</reference>
<dbReference type="InterPro" id="IPR001509">
    <property type="entry name" value="Epimerase_deHydtase"/>
</dbReference>
<feature type="domain" description="NAD-dependent epimerase/dehydratase" evidence="1">
    <location>
        <begin position="1"/>
        <end position="155"/>
    </location>
</feature>
<dbReference type="SUPFAM" id="SSF51735">
    <property type="entry name" value="NAD(P)-binding Rossmann-fold domains"/>
    <property type="match status" value="1"/>
</dbReference>
<dbReference type="RefSeq" id="WP_229582700.1">
    <property type="nucleotide sequence ID" value="NZ_CP083974.1"/>
</dbReference>
<evidence type="ECO:0000313" key="2">
    <source>
        <dbReference type="EMBL" id="UZF42998.1"/>
    </source>
</evidence>
<dbReference type="GO" id="GO:0004029">
    <property type="term" value="F:aldehyde dehydrogenase (NAD+) activity"/>
    <property type="evidence" value="ECO:0007669"/>
    <property type="project" value="TreeGrafter"/>
</dbReference>
<sequence length="293" mass="30413">MGSSGFLGGAVLDALLNMGVACTSIARRPLASSRPPMRVAAADLLDVKALTDALAGVDAIVHAASYTGSDAARCEEVNALGTENLVTAAADHGIEHIVYLSTIGVYGPGPHRNVVEGELAPAPVTALSASRLTAENHVRGHGGLVLRPGFVHGPGDRWFLPGLAHIVSTLGVWIDDGAARQSVISRGDVGRLTAALAARALPAALRGGMRHLAHPTAVTVRELVHTATAHGLLTPPSDSVDYEQALRIGRERGLSARHVDLIGHDHHYVSDRIWAETAVEPSPNALPASPTSP</sequence>
<accession>A0AA47A9H0</accession>
<dbReference type="PANTHER" id="PTHR48079:SF6">
    <property type="entry name" value="NAD(P)-BINDING DOMAIN-CONTAINING PROTEIN-RELATED"/>
    <property type="match status" value="1"/>
</dbReference>
<proteinExistence type="predicted"/>
<dbReference type="Gene3D" id="3.40.50.720">
    <property type="entry name" value="NAD(P)-binding Rossmann-like Domain"/>
    <property type="match status" value="1"/>
</dbReference>
<dbReference type="Proteomes" id="UP001162740">
    <property type="component" value="Chromosome"/>
</dbReference>
<dbReference type="InterPro" id="IPR036291">
    <property type="entry name" value="NAD(P)-bd_dom_sf"/>
</dbReference>
<organism evidence="2 3">
    <name type="scientific">Rhodococcus rhodochrous</name>
    <dbReference type="NCBI Taxonomy" id="1829"/>
    <lineage>
        <taxon>Bacteria</taxon>
        <taxon>Bacillati</taxon>
        <taxon>Actinomycetota</taxon>
        <taxon>Actinomycetes</taxon>
        <taxon>Mycobacteriales</taxon>
        <taxon>Nocardiaceae</taxon>
        <taxon>Rhodococcus</taxon>
    </lineage>
</organism>
<dbReference type="Pfam" id="PF01370">
    <property type="entry name" value="Epimerase"/>
    <property type="match status" value="1"/>
</dbReference>
<dbReference type="EMBL" id="CP083974">
    <property type="protein sequence ID" value="UZF42998.1"/>
    <property type="molecule type" value="Genomic_DNA"/>
</dbReference>